<gene>
    <name evidence="1" type="ORF">AFUS01_LOCUS32685</name>
</gene>
<comment type="caution">
    <text evidence="1">The sequence shown here is derived from an EMBL/GenBank/DDBJ whole genome shotgun (WGS) entry which is preliminary data.</text>
</comment>
<proteinExistence type="predicted"/>
<name>A0A8J2LHU9_9HEXA</name>
<keyword evidence="2" id="KW-1185">Reference proteome</keyword>
<dbReference type="Proteomes" id="UP000708208">
    <property type="component" value="Unassembled WGS sequence"/>
</dbReference>
<dbReference type="AlphaFoldDB" id="A0A8J2LHU9"/>
<dbReference type="EMBL" id="CAJVCH010526260">
    <property type="protein sequence ID" value="CAG7822410.1"/>
    <property type="molecule type" value="Genomic_DNA"/>
</dbReference>
<sequence>MNIAGLLFLGGWSFSYLMIDYLAYPIGGSVFERSEHLLRKWRERFRHPVGIRQLKALRPVAVRIG</sequence>
<evidence type="ECO:0000313" key="2">
    <source>
        <dbReference type="Proteomes" id="UP000708208"/>
    </source>
</evidence>
<organism evidence="1 2">
    <name type="scientific">Allacma fusca</name>
    <dbReference type="NCBI Taxonomy" id="39272"/>
    <lineage>
        <taxon>Eukaryota</taxon>
        <taxon>Metazoa</taxon>
        <taxon>Ecdysozoa</taxon>
        <taxon>Arthropoda</taxon>
        <taxon>Hexapoda</taxon>
        <taxon>Collembola</taxon>
        <taxon>Symphypleona</taxon>
        <taxon>Sminthuridae</taxon>
        <taxon>Allacma</taxon>
    </lineage>
</organism>
<protein>
    <submittedName>
        <fullName evidence="1">Uncharacterized protein</fullName>
    </submittedName>
</protein>
<accession>A0A8J2LHU9</accession>
<evidence type="ECO:0000313" key="1">
    <source>
        <dbReference type="EMBL" id="CAG7822410.1"/>
    </source>
</evidence>
<reference evidence="1" key="1">
    <citation type="submission" date="2021-06" db="EMBL/GenBank/DDBJ databases">
        <authorList>
            <person name="Hodson N. C."/>
            <person name="Mongue J. A."/>
            <person name="Jaron S. K."/>
        </authorList>
    </citation>
    <scope>NUCLEOTIDE SEQUENCE</scope>
</reference>
<feature type="non-terminal residue" evidence="1">
    <location>
        <position position="65"/>
    </location>
</feature>